<evidence type="ECO:0000256" key="1">
    <source>
        <dbReference type="SAM" id="Phobius"/>
    </source>
</evidence>
<dbReference type="EMBL" id="CAIIXF020000006">
    <property type="protein sequence ID" value="CAH1785511.1"/>
    <property type="molecule type" value="Genomic_DNA"/>
</dbReference>
<keyword evidence="1" id="KW-0472">Membrane</keyword>
<feature type="non-terminal residue" evidence="2">
    <location>
        <position position="111"/>
    </location>
</feature>
<feature type="transmembrane region" description="Helical" evidence="1">
    <location>
        <begin position="33"/>
        <end position="50"/>
    </location>
</feature>
<gene>
    <name evidence="2" type="ORF">OFUS_LOCUS11557</name>
</gene>
<dbReference type="AlphaFoldDB" id="A0A8S4P131"/>
<keyword evidence="1" id="KW-1133">Transmembrane helix</keyword>
<proteinExistence type="predicted"/>
<feature type="transmembrane region" description="Helical" evidence="1">
    <location>
        <begin position="7"/>
        <end position="27"/>
    </location>
</feature>
<evidence type="ECO:0000313" key="3">
    <source>
        <dbReference type="Proteomes" id="UP000749559"/>
    </source>
</evidence>
<protein>
    <submittedName>
        <fullName evidence="2">Uncharacterized protein</fullName>
    </submittedName>
</protein>
<sequence>MFLESKCVLHIIYAIISLCSIEIETAYRAKLGNIIMLLLLYKTMVVIGLCNQLMIKPQLNKLIALYACPLLGNHFWLVTEISIKTCQKMNFNNAKSEFLSLLSGQAMNTSR</sequence>
<organism evidence="2 3">
    <name type="scientific">Owenia fusiformis</name>
    <name type="common">Polychaete worm</name>
    <dbReference type="NCBI Taxonomy" id="6347"/>
    <lineage>
        <taxon>Eukaryota</taxon>
        <taxon>Metazoa</taxon>
        <taxon>Spiralia</taxon>
        <taxon>Lophotrochozoa</taxon>
        <taxon>Annelida</taxon>
        <taxon>Polychaeta</taxon>
        <taxon>Sedentaria</taxon>
        <taxon>Canalipalpata</taxon>
        <taxon>Sabellida</taxon>
        <taxon>Oweniida</taxon>
        <taxon>Oweniidae</taxon>
        <taxon>Owenia</taxon>
    </lineage>
</organism>
<comment type="caution">
    <text evidence="2">The sequence shown here is derived from an EMBL/GenBank/DDBJ whole genome shotgun (WGS) entry which is preliminary data.</text>
</comment>
<dbReference type="Proteomes" id="UP000749559">
    <property type="component" value="Unassembled WGS sequence"/>
</dbReference>
<keyword evidence="1" id="KW-0812">Transmembrane</keyword>
<accession>A0A8S4P131</accession>
<evidence type="ECO:0000313" key="2">
    <source>
        <dbReference type="EMBL" id="CAH1785511.1"/>
    </source>
</evidence>
<reference evidence="2" key="1">
    <citation type="submission" date="2022-03" db="EMBL/GenBank/DDBJ databases">
        <authorList>
            <person name="Martin C."/>
        </authorList>
    </citation>
    <scope>NUCLEOTIDE SEQUENCE</scope>
</reference>
<keyword evidence="3" id="KW-1185">Reference proteome</keyword>
<name>A0A8S4P131_OWEFU</name>